<protein>
    <submittedName>
        <fullName evidence="1">Uncharacterized protein</fullName>
    </submittedName>
</protein>
<keyword evidence="2" id="KW-1185">Reference proteome</keyword>
<dbReference type="EMBL" id="CP046640">
    <property type="protein sequence ID" value="QTL97902.1"/>
    <property type="molecule type" value="Genomic_DNA"/>
</dbReference>
<dbReference type="AlphaFoldDB" id="A0A8A7KJ48"/>
<accession>A0A8A7KJ48</accession>
<dbReference type="KEGG" id="ifn:GM661_07860"/>
<name>A0A8A7KJ48_9FIRM</name>
<dbReference type="Proteomes" id="UP000665020">
    <property type="component" value="Chromosome"/>
</dbReference>
<evidence type="ECO:0000313" key="1">
    <source>
        <dbReference type="EMBL" id="QTL97902.1"/>
    </source>
</evidence>
<dbReference type="RefSeq" id="WP_230869508.1">
    <property type="nucleotide sequence ID" value="NZ_CP046640.1"/>
</dbReference>
<organism evidence="1 2">
    <name type="scientific">Iocasia fonsfrigidae</name>
    <dbReference type="NCBI Taxonomy" id="2682810"/>
    <lineage>
        <taxon>Bacteria</taxon>
        <taxon>Bacillati</taxon>
        <taxon>Bacillota</taxon>
        <taxon>Clostridia</taxon>
        <taxon>Halanaerobiales</taxon>
        <taxon>Halanaerobiaceae</taxon>
        <taxon>Iocasia</taxon>
    </lineage>
</organism>
<reference evidence="1" key="1">
    <citation type="submission" date="2019-12" db="EMBL/GenBank/DDBJ databases">
        <authorList>
            <person name="zhang j."/>
            <person name="sun C.M."/>
        </authorList>
    </citation>
    <scope>NUCLEOTIDE SEQUENCE</scope>
    <source>
        <strain evidence="1">NS-1</strain>
    </source>
</reference>
<proteinExistence type="predicted"/>
<evidence type="ECO:0000313" key="2">
    <source>
        <dbReference type="Proteomes" id="UP000665020"/>
    </source>
</evidence>
<gene>
    <name evidence="1" type="ORF">GM661_07860</name>
</gene>
<sequence length="84" mass="10126">MKWKGLREKYPDSWVLFEAVQAHSNEGKRIIDDIAVHDTYNDSDEAIKAYREFHKKEPKRELYVAHTKKQDLEIQERKWLGVRL</sequence>